<dbReference type="SMART" id="SM00342">
    <property type="entry name" value="HTH_ARAC"/>
    <property type="match status" value="1"/>
</dbReference>
<protein>
    <submittedName>
        <fullName evidence="6">AraC family transcriptional regulator</fullName>
    </submittedName>
</protein>
<dbReference type="Gene3D" id="1.10.10.60">
    <property type="entry name" value="Homeodomain-like"/>
    <property type="match status" value="1"/>
</dbReference>
<dbReference type="PROSITE" id="PS01124">
    <property type="entry name" value="HTH_ARAC_FAMILY_2"/>
    <property type="match status" value="1"/>
</dbReference>
<keyword evidence="4" id="KW-1133">Transmembrane helix</keyword>
<keyword evidence="4" id="KW-0812">Transmembrane</keyword>
<dbReference type="PANTHER" id="PTHR43280:SF29">
    <property type="entry name" value="ARAC-FAMILY TRANSCRIPTIONAL REGULATOR"/>
    <property type="match status" value="1"/>
</dbReference>
<keyword evidence="3" id="KW-0804">Transcription</keyword>
<evidence type="ECO:0000259" key="5">
    <source>
        <dbReference type="PROSITE" id="PS01124"/>
    </source>
</evidence>
<feature type="transmembrane region" description="Helical" evidence="4">
    <location>
        <begin position="30"/>
        <end position="51"/>
    </location>
</feature>
<evidence type="ECO:0000313" key="7">
    <source>
        <dbReference type="Proteomes" id="UP001388366"/>
    </source>
</evidence>
<dbReference type="SUPFAM" id="SSF46689">
    <property type="entry name" value="Homeodomain-like"/>
    <property type="match status" value="1"/>
</dbReference>
<feature type="transmembrane region" description="Helical" evidence="4">
    <location>
        <begin position="130"/>
        <end position="148"/>
    </location>
</feature>
<proteinExistence type="predicted"/>
<evidence type="ECO:0000256" key="1">
    <source>
        <dbReference type="ARBA" id="ARBA00023015"/>
    </source>
</evidence>
<evidence type="ECO:0000313" key="6">
    <source>
        <dbReference type="EMBL" id="MEM5552287.1"/>
    </source>
</evidence>
<dbReference type="InterPro" id="IPR018060">
    <property type="entry name" value="HTH_AraC"/>
</dbReference>
<feature type="transmembrane region" description="Helical" evidence="4">
    <location>
        <begin position="91"/>
        <end position="110"/>
    </location>
</feature>
<keyword evidence="2" id="KW-0238">DNA-binding</keyword>
<evidence type="ECO:0000256" key="3">
    <source>
        <dbReference type="ARBA" id="ARBA00023163"/>
    </source>
</evidence>
<organism evidence="6 7">
    <name type="scientific">Pseudoalteromonas neustonica</name>
    <dbReference type="NCBI Taxonomy" id="1840331"/>
    <lineage>
        <taxon>Bacteria</taxon>
        <taxon>Pseudomonadati</taxon>
        <taxon>Pseudomonadota</taxon>
        <taxon>Gammaproteobacteria</taxon>
        <taxon>Alteromonadales</taxon>
        <taxon>Pseudoalteromonadaceae</taxon>
        <taxon>Pseudoalteromonas</taxon>
    </lineage>
</organism>
<feature type="domain" description="HTH araC/xylS-type" evidence="5">
    <location>
        <begin position="257"/>
        <end position="366"/>
    </location>
</feature>
<feature type="transmembrane region" description="Helical" evidence="4">
    <location>
        <begin position="169"/>
        <end position="188"/>
    </location>
</feature>
<name>A0ABU9U5H3_9GAMM</name>
<dbReference type="Pfam" id="PF12833">
    <property type="entry name" value="HTH_18"/>
    <property type="match status" value="1"/>
</dbReference>
<evidence type="ECO:0000256" key="4">
    <source>
        <dbReference type="SAM" id="Phobius"/>
    </source>
</evidence>
<dbReference type="InterPro" id="IPR009057">
    <property type="entry name" value="Homeodomain-like_sf"/>
</dbReference>
<accession>A0ABU9U5H3</accession>
<keyword evidence="1" id="KW-0805">Transcription regulation</keyword>
<keyword evidence="4" id="KW-0472">Membrane</keyword>
<gene>
    <name evidence="6" type="ORF">WNY63_16300</name>
</gene>
<feature type="transmembrane region" description="Helical" evidence="4">
    <location>
        <begin position="6"/>
        <end position="23"/>
    </location>
</feature>
<evidence type="ECO:0000256" key="2">
    <source>
        <dbReference type="ARBA" id="ARBA00023125"/>
    </source>
</evidence>
<dbReference type="Proteomes" id="UP001388366">
    <property type="component" value="Unassembled WGS sequence"/>
</dbReference>
<dbReference type="EMBL" id="JBBMQU010000035">
    <property type="protein sequence ID" value="MEM5552287.1"/>
    <property type="molecule type" value="Genomic_DNA"/>
</dbReference>
<feature type="transmembrane region" description="Helical" evidence="4">
    <location>
        <begin position="194"/>
        <end position="217"/>
    </location>
</feature>
<reference evidence="6 7" key="1">
    <citation type="submission" date="2024-03" db="EMBL/GenBank/DDBJ databases">
        <title>Community enrichment and isolation of bacterial strains for fucoidan degradation.</title>
        <authorList>
            <person name="Sichert A."/>
        </authorList>
    </citation>
    <scope>NUCLEOTIDE SEQUENCE [LARGE SCALE GENOMIC DNA]</scope>
    <source>
        <strain evidence="6 7">AS81</strain>
    </source>
</reference>
<dbReference type="RefSeq" id="WP_342884310.1">
    <property type="nucleotide sequence ID" value="NZ_JBBMQU010000035.1"/>
</dbReference>
<keyword evidence="7" id="KW-1185">Reference proteome</keyword>
<comment type="caution">
    <text evidence="6">The sequence shown here is derived from an EMBL/GenBank/DDBJ whole genome shotgun (WGS) entry which is preliminary data.</text>
</comment>
<sequence>MQNYSPYYLLLFVCMGLMFFNALRKDKQLVHYLFVVFCGSLCMVGAQKISAPSLGEYQYFIGLFTCATCNASWLISRVLFREHNPISRRHVAVAVTIALLIMFNQTWHYLVSLDPQALSSSHVMWRLKQGMNEITGLLSSCILVLSFWESMRGFNSKTHAQKVQSVIFASAYFLAVFNASILPVFIFSPAEIELYNPIIITSSALLIVFAMQAVMALQASISNKQTSPQNYEREVGFDSDEVKHLSNSTHHQEQVPTELIAGISELINKKKLFLQTNLKISDFAQALMVPEYKISRAIRFHYKVANFNLFINQYRVNYAKALLTSEQAKEWSILSIALESGFSSLATFNRVFKAIVGSIPNEYRKQNSDYQSPILAGLVE</sequence>
<dbReference type="PANTHER" id="PTHR43280">
    <property type="entry name" value="ARAC-FAMILY TRANSCRIPTIONAL REGULATOR"/>
    <property type="match status" value="1"/>
</dbReference>
<feature type="transmembrane region" description="Helical" evidence="4">
    <location>
        <begin position="57"/>
        <end position="79"/>
    </location>
</feature>